<reference evidence="1" key="1">
    <citation type="submission" date="2020-04" db="EMBL/GenBank/DDBJ databases">
        <authorList>
            <person name="Hogendoorn C."/>
        </authorList>
    </citation>
    <scope>NUCLEOTIDE SEQUENCE</scope>
    <source>
        <strain evidence="1">FAVT5</strain>
    </source>
</reference>
<gene>
    <name evidence="1" type="ORF">FAVT5_3306</name>
</gene>
<keyword evidence="2" id="KW-1185">Reference proteome</keyword>
<dbReference type="EMBL" id="LR792684">
    <property type="protein sequence ID" value="CAB3395276.1"/>
    <property type="molecule type" value="Genomic_DNA"/>
</dbReference>
<evidence type="ECO:0000313" key="1">
    <source>
        <dbReference type="EMBL" id="CAB3395276.1"/>
    </source>
</evidence>
<organism evidence="1 2">
    <name type="scientific">Kyrpidia spormannii</name>
    <dbReference type="NCBI Taxonomy" id="2055160"/>
    <lineage>
        <taxon>Bacteria</taxon>
        <taxon>Bacillati</taxon>
        <taxon>Bacillota</taxon>
        <taxon>Bacilli</taxon>
        <taxon>Bacillales</taxon>
        <taxon>Alicyclobacillaceae</taxon>
        <taxon>Kyrpidia</taxon>
    </lineage>
</organism>
<dbReference type="Proteomes" id="UP000501793">
    <property type="component" value="Chromosome"/>
</dbReference>
<proteinExistence type="predicted"/>
<sequence length="96" mass="11161">MAKARLGKRSQIVLPKPIVEALQLEEGTEFEITVVDGRIVMEPLVSVPRSQAWFWTEKWQREEREAEEDVRAGRLTTIRNTDDLDSYFAQLNADRE</sequence>
<evidence type="ECO:0000313" key="2">
    <source>
        <dbReference type="Proteomes" id="UP000501793"/>
    </source>
</evidence>
<accession>A0ACA8ZDN2</accession>
<protein>
    <submittedName>
        <fullName evidence="1">Transcriptional regulator, AbrB family</fullName>
    </submittedName>
</protein>
<name>A0ACA8ZDN2_9BACL</name>